<dbReference type="HOGENOM" id="CLU_020027_5_0_0"/>
<dbReference type="InterPro" id="IPR050491">
    <property type="entry name" value="AmpC-like"/>
</dbReference>
<dbReference type="PANTHER" id="PTHR46825:SF9">
    <property type="entry name" value="BETA-LACTAMASE-RELATED DOMAIN-CONTAINING PROTEIN"/>
    <property type="match status" value="1"/>
</dbReference>
<dbReference type="EMBL" id="AP009153">
    <property type="protein sequence ID" value="BAH37270.1"/>
    <property type="molecule type" value="Genomic_DNA"/>
</dbReference>
<gene>
    <name evidence="3" type="ordered locus">GAU_0228</name>
</gene>
<dbReference type="AlphaFoldDB" id="C1A4W0"/>
<keyword evidence="1" id="KW-0732">Signal</keyword>
<reference evidence="4" key="1">
    <citation type="submission" date="2006-03" db="EMBL/GenBank/DDBJ databases">
        <title>Complete genome sequence of Gemmatimonas aurantiaca T-27 that represents a novel phylum Gemmatimonadetes.</title>
        <authorList>
            <person name="Takasaki K."/>
            <person name="Ichikawa N."/>
            <person name="Miura H."/>
            <person name="Matsushita S."/>
            <person name="Watanabe Y."/>
            <person name="Oguchi A."/>
            <person name="Ankai A."/>
            <person name="Yashiro I."/>
            <person name="Takahashi M."/>
            <person name="Terui Y."/>
            <person name="Fukui S."/>
            <person name="Yokoyama H."/>
            <person name="Tanikawa S."/>
            <person name="Hanada S."/>
            <person name="Kamagata Y."/>
            <person name="Fujita N."/>
        </authorList>
    </citation>
    <scope>NUCLEOTIDE SEQUENCE [LARGE SCALE GENOMIC DNA]</scope>
    <source>
        <strain evidence="4">T-27 / DSM 14586 / JCM 11422 / NBRC 100505</strain>
    </source>
</reference>
<dbReference type="KEGG" id="gau:GAU_0228"/>
<dbReference type="Gene3D" id="3.40.710.10">
    <property type="entry name" value="DD-peptidase/beta-lactamase superfamily"/>
    <property type="match status" value="1"/>
</dbReference>
<proteinExistence type="predicted"/>
<dbReference type="eggNOG" id="COG1680">
    <property type="taxonomic scope" value="Bacteria"/>
</dbReference>
<dbReference type="PANTHER" id="PTHR46825">
    <property type="entry name" value="D-ALANYL-D-ALANINE-CARBOXYPEPTIDASE/ENDOPEPTIDASE AMPH"/>
    <property type="match status" value="1"/>
</dbReference>
<organism evidence="3 4">
    <name type="scientific">Gemmatimonas aurantiaca (strain DSM 14586 / JCM 11422 / NBRC 100505 / T-27)</name>
    <dbReference type="NCBI Taxonomy" id="379066"/>
    <lineage>
        <taxon>Bacteria</taxon>
        <taxon>Pseudomonadati</taxon>
        <taxon>Gemmatimonadota</taxon>
        <taxon>Gemmatimonadia</taxon>
        <taxon>Gemmatimonadales</taxon>
        <taxon>Gemmatimonadaceae</taxon>
        <taxon>Gemmatimonas</taxon>
    </lineage>
</organism>
<feature type="domain" description="Beta-lactamase-related" evidence="2">
    <location>
        <begin position="54"/>
        <end position="403"/>
    </location>
</feature>
<evidence type="ECO:0000256" key="1">
    <source>
        <dbReference type="SAM" id="SignalP"/>
    </source>
</evidence>
<evidence type="ECO:0000313" key="3">
    <source>
        <dbReference type="EMBL" id="BAH37270.1"/>
    </source>
</evidence>
<feature type="signal peptide" evidence="1">
    <location>
        <begin position="1"/>
        <end position="28"/>
    </location>
</feature>
<dbReference type="InterPro" id="IPR001466">
    <property type="entry name" value="Beta-lactam-related"/>
</dbReference>
<name>C1A4W0_GEMAT</name>
<dbReference type="Pfam" id="PF00144">
    <property type="entry name" value="Beta-lactamase"/>
    <property type="match status" value="1"/>
</dbReference>
<sequence length="532" mass="57359">MRSTPAPVLRSIATTLALLTVPGASVLAQSSVAPPARFADPERLARIQRTVPRIDSVMRAFMERNRVPGIAYGVVVDGRLLHVAAMGQREVPSRAAVDTSTVFRIASMTKSFTALAILQLRDAGKLALDDPAEKYVPELRTLKYPTSDAPRITVRHLLSHSAGFPEDNPWGDQQLDRTDAELGQMIRQGIPFSNVPGVAYEYSNYGFAILGRIVQNVSGQPYATYIRDKVLRPLGMTSTTMQSRDVPATRLAHGYRLQDGQWLEEPPLPDGSFGAMGGMLTSSADLSRWVGLMLSAWPARDGAESPVLKRSSLREMQQIWRYAGGSAVLQGGTLNLSAGGYGYGLRISQNCLFNHIVAHSGGLPGFGSQMRWLPEQGVGIVALGNLTYTGWGPPIDQALELLAGAGSLVARAAQPSPVLADMQAKATRLVQHWEQPLADSVAAMNLFRDEAAPRRAAEIARLVSAAGGNCRPEGAMWVENALRGVWKLRCASGALQVGITLAPTEPARIQQFTVMSIPPERQAVPGAVCRQQ</sequence>
<dbReference type="SUPFAM" id="SSF56601">
    <property type="entry name" value="beta-lactamase/transpeptidase-like"/>
    <property type="match status" value="1"/>
</dbReference>
<keyword evidence="4" id="KW-1185">Reference proteome</keyword>
<feature type="chain" id="PRO_5002904034" evidence="1">
    <location>
        <begin position="29"/>
        <end position="532"/>
    </location>
</feature>
<dbReference type="STRING" id="379066.GAU_0228"/>
<evidence type="ECO:0000259" key="2">
    <source>
        <dbReference type="Pfam" id="PF00144"/>
    </source>
</evidence>
<dbReference type="Proteomes" id="UP000002209">
    <property type="component" value="Chromosome"/>
</dbReference>
<dbReference type="InterPro" id="IPR012338">
    <property type="entry name" value="Beta-lactam/transpept-like"/>
</dbReference>
<evidence type="ECO:0000313" key="4">
    <source>
        <dbReference type="Proteomes" id="UP000002209"/>
    </source>
</evidence>
<accession>C1A4W0</accession>
<protein>
    <submittedName>
        <fullName evidence="3">Putative S12 family peptidase</fullName>
    </submittedName>
</protein>